<organism evidence="1 2">
    <name type="scientific">Aquimarina litoralis</name>
    <dbReference type="NCBI Taxonomy" id="584605"/>
    <lineage>
        <taxon>Bacteria</taxon>
        <taxon>Pseudomonadati</taxon>
        <taxon>Bacteroidota</taxon>
        <taxon>Flavobacteriia</taxon>
        <taxon>Flavobacteriales</taxon>
        <taxon>Flavobacteriaceae</taxon>
        <taxon>Aquimarina</taxon>
    </lineage>
</organism>
<keyword evidence="2" id="KW-1185">Reference proteome</keyword>
<accession>A0ABN1J1Z6</accession>
<gene>
    <name evidence="1" type="ORF">GCM10009430_33130</name>
</gene>
<sequence>MSSWFLISTQTLKYVIMTKLKLSDFEIENASKNYNFRRTFYSALVVSSLAVATSCTSDSSVCTDSNSGDAVAAGVNCVDSD</sequence>
<name>A0ABN1J1Z6_9FLAO</name>
<protein>
    <submittedName>
        <fullName evidence="1">Uncharacterized protein</fullName>
    </submittedName>
</protein>
<dbReference type="Proteomes" id="UP001501758">
    <property type="component" value="Unassembled WGS sequence"/>
</dbReference>
<comment type="caution">
    <text evidence="1">The sequence shown here is derived from an EMBL/GenBank/DDBJ whole genome shotgun (WGS) entry which is preliminary data.</text>
</comment>
<evidence type="ECO:0000313" key="2">
    <source>
        <dbReference type="Proteomes" id="UP001501758"/>
    </source>
</evidence>
<evidence type="ECO:0000313" key="1">
    <source>
        <dbReference type="EMBL" id="GAA0726302.1"/>
    </source>
</evidence>
<dbReference type="EMBL" id="BAAAGE010000003">
    <property type="protein sequence ID" value="GAA0726302.1"/>
    <property type="molecule type" value="Genomic_DNA"/>
</dbReference>
<reference evidence="1 2" key="1">
    <citation type="journal article" date="2019" name="Int. J. Syst. Evol. Microbiol.">
        <title>The Global Catalogue of Microorganisms (GCM) 10K type strain sequencing project: providing services to taxonomists for standard genome sequencing and annotation.</title>
        <authorList>
            <consortium name="The Broad Institute Genomics Platform"/>
            <consortium name="The Broad Institute Genome Sequencing Center for Infectious Disease"/>
            <person name="Wu L."/>
            <person name="Ma J."/>
        </authorList>
    </citation>
    <scope>NUCLEOTIDE SEQUENCE [LARGE SCALE GENOMIC DNA]</scope>
    <source>
        <strain evidence="1 2">JCM 15974</strain>
    </source>
</reference>
<proteinExistence type="predicted"/>